<comment type="caution">
    <text evidence="2">The sequence shown here is derived from an EMBL/GenBank/DDBJ whole genome shotgun (WGS) entry which is preliminary data.</text>
</comment>
<reference evidence="2" key="1">
    <citation type="submission" date="2022-09" db="EMBL/GenBank/DDBJ databases">
        <title>Fusarium specimens isolated from Avocado Roots.</title>
        <authorList>
            <person name="Stajich J."/>
            <person name="Roper C."/>
            <person name="Heimlech-Rivalta G."/>
        </authorList>
    </citation>
    <scope>NUCLEOTIDE SEQUENCE</scope>
    <source>
        <strain evidence="2">CF00095</strain>
    </source>
</reference>
<dbReference type="EMBL" id="JAOQBH010000009">
    <property type="protein sequence ID" value="KAJ4131074.1"/>
    <property type="molecule type" value="Genomic_DNA"/>
</dbReference>
<evidence type="ECO:0000313" key="3">
    <source>
        <dbReference type="Proteomes" id="UP001152024"/>
    </source>
</evidence>
<feature type="region of interest" description="Disordered" evidence="1">
    <location>
        <begin position="1"/>
        <end position="137"/>
    </location>
</feature>
<proteinExistence type="predicted"/>
<protein>
    <submittedName>
        <fullName evidence="2">Uncharacterized protein</fullName>
    </submittedName>
</protein>
<gene>
    <name evidence="2" type="ORF">NW768_006615</name>
</gene>
<accession>A0ABQ8RC19</accession>
<keyword evidence="3" id="KW-1185">Reference proteome</keyword>
<organism evidence="2 3">
    <name type="scientific">Fusarium equiseti</name>
    <name type="common">Fusarium scirpi</name>
    <dbReference type="NCBI Taxonomy" id="61235"/>
    <lineage>
        <taxon>Eukaryota</taxon>
        <taxon>Fungi</taxon>
        <taxon>Dikarya</taxon>
        <taxon>Ascomycota</taxon>
        <taxon>Pezizomycotina</taxon>
        <taxon>Sordariomycetes</taxon>
        <taxon>Hypocreomycetidae</taxon>
        <taxon>Hypocreales</taxon>
        <taxon>Nectriaceae</taxon>
        <taxon>Fusarium</taxon>
        <taxon>Fusarium incarnatum-equiseti species complex</taxon>
    </lineage>
</organism>
<dbReference type="Proteomes" id="UP001152024">
    <property type="component" value="Unassembled WGS sequence"/>
</dbReference>
<evidence type="ECO:0000256" key="1">
    <source>
        <dbReference type="SAM" id="MobiDB-lite"/>
    </source>
</evidence>
<feature type="compositionally biased region" description="Polar residues" evidence="1">
    <location>
        <begin position="1"/>
        <end position="26"/>
    </location>
</feature>
<evidence type="ECO:0000313" key="2">
    <source>
        <dbReference type="EMBL" id="KAJ4131074.1"/>
    </source>
</evidence>
<feature type="compositionally biased region" description="Polar residues" evidence="1">
    <location>
        <begin position="94"/>
        <end position="115"/>
    </location>
</feature>
<name>A0ABQ8RC19_FUSEQ</name>
<feature type="compositionally biased region" description="Low complexity" evidence="1">
    <location>
        <begin position="67"/>
        <end position="80"/>
    </location>
</feature>
<sequence length="137" mass="15186">MPRSNFSQISDVVYNQQPLPHQTSQPAPKLEPFKEENSTSFSWEESLRAAGPAGGRVPSKQSPTHGVEVQNEQLQLDQQQPFSPNTRETEDEQTVQSHSLATSMAKQENDANTGQGYIDPRLFSGNHDPRVSAKKSP</sequence>